<proteinExistence type="predicted"/>
<organism evidence="1 2">
    <name type="scientific">Streptomyces violaceusniger (strain Tu 4113)</name>
    <dbReference type="NCBI Taxonomy" id="653045"/>
    <lineage>
        <taxon>Bacteria</taxon>
        <taxon>Bacillati</taxon>
        <taxon>Actinomycetota</taxon>
        <taxon>Actinomycetes</taxon>
        <taxon>Kitasatosporales</taxon>
        <taxon>Streptomycetaceae</taxon>
        <taxon>Streptomyces</taxon>
        <taxon>Streptomyces violaceusniger group</taxon>
    </lineage>
</organism>
<evidence type="ECO:0000313" key="1">
    <source>
        <dbReference type="EMBL" id="AEM88941.1"/>
    </source>
</evidence>
<evidence type="ECO:0000313" key="2">
    <source>
        <dbReference type="Proteomes" id="UP000008703"/>
    </source>
</evidence>
<dbReference type="AlphaFoldDB" id="G2PHZ0"/>
<dbReference type="EMBL" id="CP002996">
    <property type="protein sequence ID" value="AEM88941.1"/>
    <property type="molecule type" value="Genomic_DNA"/>
</dbReference>
<protein>
    <submittedName>
        <fullName evidence="1">Uncharacterized protein</fullName>
    </submittedName>
</protein>
<keyword evidence="2" id="KW-1185">Reference proteome</keyword>
<name>G2PHZ0_STRV4</name>
<dbReference type="KEGG" id="svl:Strvi_0168"/>
<sequence>MEPNPGRTQTPWARVRAVDPAVTPRKSCNRCGSDAILHFKADFDRTSFALPREEEDPTGDAEPIEVRQRVENDIFSCLGHAGDLAFAAAYTVMAGPAGAV</sequence>
<dbReference type="HOGENOM" id="CLU_2304566_0_0_11"/>
<accession>G2PHZ0</accession>
<gene>
    <name evidence="1" type="ORF">Strvi_0168</name>
</gene>
<dbReference type="RefSeq" id="WP_014043876.1">
    <property type="nucleotide sequence ID" value="NC_015952.1"/>
</dbReference>
<geneLocation type="plasmid" evidence="1 2">
    <name>pSTRVI02</name>
</geneLocation>
<keyword evidence="1" id="KW-0614">Plasmid</keyword>
<reference evidence="1" key="1">
    <citation type="submission" date="2011-08" db="EMBL/GenBank/DDBJ databases">
        <title>Complete sequence of plasmid 2 of Streptomyces violaceusniger Tu 4113.</title>
        <authorList>
            <consortium name="US DOE Joint Genome Institute"/>
            <person name="Lucas S."/>
            <person name="Han J."/>
            <person name="Lapidus A."/>
            <person name="Cheng J.-F."/>
            <person name="Goodwin L."/>
            <person name="Pitluck S."/>
            <person name="Peters L."/>
            <person name="Ivanova N."/>
            <person name="Daligault H."/>
            <person name="Detter J.C."/>
            <person name="Han C."/>
            <person name="Tapia R."/>
            <person name="Land M."/>
            <person name="Hauser L."/>
            <person name="Kyrpides N."/>
            <person name="Ivanova N."/>
            <person name="Pagani I."/>
            <person name="Hagen A."/>
            <person name="Katz L."/>
            <person name="Fiedler H.-P."/>
            <person name="Keasling J."/>
            <person name="Fortman J."/>
            <person name="Woyke T."/>
        </authorList>
    </citation>
    <scope>NUCLEOTIDE SEQUENCE [LARGE SCALE GENOMIC DNA]</scope>
    <source>
        <strain evidence="1">Tu 4113</strain>
        <plasmid evidence="1">pSTRVI02</plasmid>
    </source>
</reference>
<dbReference type="Proteomes" id="UP000008703">
    <property type="component" value="Plasmid pSTRVI02"/>
</dbReference>